<dbReference type="AlphaFoldDB" id="A0AAV3W7M2"/>
<evidence type="ECO:0000313" key="3">
    <source>
        <dbReference type="Proteomes" id="UP000321274"/>
    </source>
</evidence>
<gene>
    <name evidence="2" type="ORF">AJO04nite_00510</name>
</gene>
<feature type="compositionally biased region" description="Basic residues" evidence="1">
    <location>
        <begin position="1"/>
        <end position="14"/>
    </location>
</feature>
<reference evidence="2 3" key="1">
    <citation type="submission" date="2019-07" db="EMBL/GenBank/DDBJ databases">
        <title>Whole genome shotgun sequence of Acinetobacter johnsonii NBRC 102197.</title>
        <authorList>
            <person name="Hosoyama A."/>
            <person name="Uohara A."/>
            <person name="Ohji S."/>
            <person name="Ichikawa N."/>
        </authorList>
    </citation>
    <scope>NUCLEOTIDE SEQUENCE [LARGE SCALE GENOMIC DNA]</scope>
    <source>
        <strain evidence="2 3">NBRC 102197</strain>
    </source>
</reference>
<organism evidence="2 3">
    <name type="scientific">Acinetobacter johnsonii</name>
    <dbReference type="NCBI Taxonomy" id="40214"/>
    <lineage>
        <taxon>Bacteria</taxon>
        <taxon>Pseudomonadati</taxon>
        <taxon>Pseudomonadota</taxon>
        <taxon>Gammaproteobacteria</taxon>
        <taxon>Moraxellales</taxon>
        <taxon>Moraxellaceae</taxon>
        <taxon>Acinetobacter</taxon>
    </lineage>
</organism>
<accession>A0AAV3W7M2</accession>
<evidence type="ECO:0000313" key="2">
    <source>
        <dbReference type="EMBL" id="GEK42793.1"/>
    </source>
</evidence>
<evidence type="ECO:0000256" key="1">
    <source>
        <dbReference type="SAM" id="MobiDB-lite"/>
    </source>
</evidence>
<comment type="caution">
    <text evidence="2">The sequence shown here is derived from an EMBL/GenBank/DDBJ whole genome shotgun (WGS) entry which is preliminary data.</text>
</comment>
<feature type="region of interest" description="Disordered" evidence="1">
    <location>
        <begin position="1"/>
        <end position="23"/>
    </location>
</feature>
<name>A0AAV3W7M2_ACIJO</name>
<dbReference type="Proteomes" id="UP000321274">
    <property type="component" value="Unassembled WGS sequence"/>
</dbReference>
<sequence length="56" mass="6937">MGKTPVRRQRKTHDRKNDRETKMFHHDRSTYKKFGDERKLKKQVEFYGRNYDAFCA</sequence>
<dbReference type="EMBL" id="BJUJ01000001">
    <property type="protein sequence ID" value="GEK42793.1"/>
    <property type="molecule type" value="Genomic_DNA"/>
</dbReference>
<proteinExistence type="predicted"/>
<protein>
    <submittedName>
        <fullName evidence="2">Uncharacterized protein</fullName>
    </submittedName>
</protein>